<evidence type="ECO:0000256" key="1">
    <source>
        <dbReference type="SAM" id="Phobius"/>
    </source>
</evidence>
<dbReference type="EMBL" id="JACIET010000002">
    <property type="protein sequence ID" value="MBB4013348.1"/>
    <property type="molecule type" value="Genomic_DNA"/>
</dbReference>
<dbReference type="Pfam" id="PF01148">
    <property type="entry name" value="CTP_transf_1"/>
    <property type="match status" value="1"/>
</dbReference>
<feature type="transmembrane region" description="Helical" evidence="1">
    <location>
        <begin position="142"/>
        <end position="160"/>
    </location>
</feature>
<name>A0A840BPA0_9RHOO</name>
<dbReference type="Proteomes" id="UP000561045">
    <property type="component" value="Unassembled WGS sequence"/>
</dbReference>
<reference evidence="2 3" key="1">
    <citation type="submission" date="2020-08" db="EMBL/GenBank/DDBJ databases">
        <title>Genomic Encyclopedia of Type Strains, Phase IV (KMG-IV): sequencing the most valuable type-strain genomes for metagenomic binning, comparative biology and taxonomic classification.</title>
        <authorList>
            <person name="Goeker M."/>
        </authorList>
    </citation>
    <scope>NUCLEOTIDE SEQUENCE [LARGE SCALE GENOMIC DNA]</scope>
    <source>
        <strain evidence="2 3">DSM 106739</strain>
    </source>
</reference>
<keyword evidence="2" id="KW-0548">Nucleotidyltransferase</keyword>
<accession>A0A840BPA0</accession>
<dbReference type="GO" id="GO:0009273">
    <property type="term" value="P:peptidoglycan-based cell wall biogenesis"/>
    <property type="evidence" value="ECO:0007669"/>
    <property type="project" value="TreeGrafter"/>
</dbReference>
<dbReference type="AlphaFoldDB" id="A0A840BPA0"/>
<dbReference type="PANTHER" id="PTHR43535:SF1">
    <property type="entry name" value="PHOSPHATIDATE CYTIDYLYLTRANSFERASE"/>
    <property type="match status" value="1"/>
</dbReference>
<feature type="transmembrane region" description="Helical" evidence="1">
    <location>
        <begin position="267"/>
        <end position="290"/>
    </location>
</feature>
<dbReference type="PANTHER" id="PTHR43535">
    <property type="entry name" value="PHOSPHATIDATE CYTIDYLYLTRANSFERASE"/>
    <property type="match status" value="1"/>
</dbReference>
<proteinExistence type="predicted"/>
<feature type="transmembrane region" description="Helical" evidence="1">
    <location>
        <begin position="202"/>
        <end position="222"/>
    </location>
</feature>
<dbReference type="GO" id="GO:0005886">
    <property type="term" value="C:plasma membrane"/>
    <property type="evidence" value="ECO:0007669"/>
    <property type="project" value="TreeGrafter"/>
</dbReference>
<dbReference type="GO" id="GO:0004605">
    <property type="term" value="F:phosphatidate cytidylyltransferase activity"/>
    <property type="evidence" value="ECO:0007669"/>
    <property type="project" value="UniProtKB-EC"/>
</dbReference>
<keyword evidence="1" id="KW-0812">Transmembrane</keyword>
<keyword evidence="3" id="KW-1185">Reference proteome</keyword>
<feature type="transmembrane region" description="Helical" evidence="1">
    <location>
        <begin position="243"/>
        <end position="261"/>
    </location>
</feature>
<sequence length="333" mass="36949">MMKFGIDLGKLPVPPWTGPTLGPRTTTALLFAGVFVVLIMATLFGRYLRRRVRGRRVGVIESYVARVRGWWIMVAWIGLAFLAGRKGVALLFAFASFGTLREFITLSPTRIGDHWTLLAAFFLVLPLHYLGIWHGWLTFTELWVPVFAFLFLPIVSALRGDAKRFMDRAANVQWGLMICVYCLSNVPQLLSLRIPDYAGRHLLLIAFLVLVVQSGDVLQKFFSARLGRTPAAPGVSLTRTWEGLVLGGFGAALLGAMLAWITPFGVWAAFGIALAATWMGFLGSLVMTAIKRDRGVRYWGHSIVGHGGMLDRVAPVAFAAPIYFHLVRYFYAV</sequence>
<feature type="transmembrane region" description="Helical" evidence="1">
    <location>
        <begin position="28"/>
        <end position="48"/>
    </location>
</feature>
<organism evidence="2 3">
    <name type="scientific">Niveibacterium umoris</name>
    <dbReference type="NCBI Taxonomy" id="1193620"/>
    <lineage>
        <taxon>Bacteria</taxon>
        <taxon>Pseudomonadati</taxon>
        <taxon>Pseudomonadota</taxon>
        <taxon>Betaproteobacteria</taxon>
        <taxon>Rhodocyclales</taxon>
        <taxon>Rhodocyclaceae</taxon>
        <taxon>Niveibacterium</taxon>
    </lineage>
</organism>
<keyword evidence="1" id="KW-0472">Membrane</keyword>
<protein>
    <submittedName>
        <fullName evidence="2">Phosphatidate cytidylyltransferase</fullName>
        <ecNumber evidence="2">2.7.7.41</ecNumber>
    </submittedName>
</protein>
<evidence type="ECO:0000313" key="2">
    <source>
        <dbReference type="EMBL" id="MBB4013348.1"/>
    </source>
</evidence>
<feature type="transmembrane region" description="Helical" evidence="1">
    <location>
        <begin position="60"/>
        <end position="81"/>
    </location>
</feature>
<gene>
    <name evidence="2" type="ORF">GGR36_002694</name>
</gene>
<feature type="transmembrane region" description="Helical" evidence="1">
    <location>
        <begin position="172"/>
        <end position="190"/>
    </location>
</feature>
<keyword evidence="2" id="KW-0808">Transferase</keyword>
<comment type="caution">
    <text evidence="2">The sequence shown here is derived from an EMBL/GenBank/DDBJ whole genome shotgun (WGS) entry which is preliminary data.</text>
</comment>
<keyword evidence="1" id="KW-1133">Transmembrane helix</keyword>
<dbReference type="EC" id="2.7.7.41" evidence="2"/>
<evidence type="ECO:0000313" key="3">
    <source>
        <dbReference type="Proteomes" id="UP000561045"/>
    </source>
</evidence>
<dbReference type="RefSeq" id="WP_242533261.1">
    <property type="nucleotide sequence ID" value="NZ_BAABLE010000005.1"/>
</dbReference>